<evidence type="ECO:0000259" key="6">
    <source>
        <dbReference type="SMART" id="SM01217"/>
    </source>
</evidence>
<dbReference type="GO" id="GO:0008422">
    <property type="term" value="F:beta-glucosidase activity"/>
    <property type="evidence" value="ECO:0007669"/>
    <property type="project" value="UniProtKB-EC"/>
</dbReference>
<comment type="caution">
    <text evidence="7">The sequence shown here is derived from an EMBL/GenBank/DDBJ whole genome shotgun (WGS) entry which is preliminary data.</text>
</comment>
<dbReference type="OrthoDB" id="5239855at2759"/>
<sequence>MGSEGFDRSYIDLLPGTDDLVRAVLAANLKTSIVVQPVRNEDNPAFLNYISQRNRVIYDEDVFMGYRFYESSKREVAFPFGDGLSYTTFELSLISVDVDSNGDSSKNLVMQVCARQKSPSLIRPIKEPKCFDKVFVRAGETATAIIKLAKRYVASFWDEGRDAWAMKKGKYELLIADSNTHTPLSATFPLGESR</sequence>
<dbReference type="InterPro" id="IPR050288">
    <property type="entry name" value="Cellulose_deg_GH3"/>
</dbReference>
<evidence type="ECO:0000313" key="7">
    <source>
        <dbReference type="EMBL" id="KAF5651403.1"/>
    </source>
</evidence>
<keyword evidence="5" id="KW-0326">Glycosidase</keyword>
<dbReference type="Gene3D" id="2.60.40.10">
    <property type="entry name" value="Immunoglobulins"/>
    <property type="match status" value="1"/>
</dbReference>
<dbReference type="InterPro" id="IPR036881">
    <property type="entry name" value="Glyco_hydro_3_C_sf"/>
</dbReference>
<dbReference type="Gene3D" id="3.40.50.1700">
    <property type="entry name" value="Glycoside hydrolase family 3 C-terminal domain"/>
    <property type="match status" value="1"/>
</dbReference>
<evidence type="ECO:0000256" key="3">
    <source>
        <dbReference type="ARBA" id="ARBA00012744"/>
    </source>
</evidence>
<reference evidence="7 8" key="1">
    <citation type="submission" date="2020-05" db="EMBL/GenBank/DDBJ databases">
        <title>Identification and distribution of gene clusters putatively required for synthesis of sphingolipid metabolism inhibitors in phylogenetically diverse species of the filamentous fungus Fusarium.</title>
        <authorList>
            <person name="Kim H.-S."/>
            <person name="Busman M."/>
            <person name="Brown D.W."/>
            <person name="Divon H."/>
            <person name="Uhlig S."/>
            <person name="Proctor R.H."/>
        </authorList>
    </citation>
    <scope>NUCLEOTIDE SEQUENCE [LARGE SCALE GENOMIC DNA]</scope>
    <source>
        <strain evidence="7 8">NRRL 66243</strain>
    </source>
</reference>
<dbReference type="EMBL" id="JAAQRI010000008">
    <property type="protein sequence ID" value="KAF5651403.1"/>
    <property type="molecule type" value="Genomic_DNA"/>
</dbReference>
<dbReference type="AlphaFoldDB" id="A0A8H5SGW9"/>
<dbReference type="InterPro" id="IPR026891">
    <property type="entry name" value="Fn3-like"/>
</dbReference>
<accession>A0A8H5SGW9</accession>
<dbReference type="GeneID" id="59299866"/>
<dbReference type="PANTHER" id="PTHR42715:SF27">
    <property type="entry name" value="BETA-GLUCOSIDASE-RELATED"/>
    <property type="match status" value="1"/>
</dbReference>
<dbReference type="Pfam" id="PF14310">
    <property type="entry name" value="Fn3-like"/>
    <property type="match status" value="1"/>
</dbReference>
<dbReference type="PANTHER" id="PTHR42715">
    <property type="entry name" value="BETA-GLUCOSIDASE"/>
    <property type="match status" value="1"/>
</dbReference>
<evidence type="ECO:0000313" key="8">
    <source>
        <dbReference type="Proteomes" id="UP000530670"/>
    </source>
</evidence>
<proteinExistence type="inferred from homology"/>
<name>A0A8H5SGW9_9HYPO</name>
<evidence type="ECO:0000256" key="2">
    <source>
        <dbReference type="ARBA" id="ARBA00005336"/>
    </source>
</evidence>
<keyword evidence="4 7" id="KW-0378">Hydrolase</keyword>
<dbReference type="Proteomes" id="UP000530670">
    <property type="component" value="Unassembled WGS sequence"/>
</dbReference>
<dbReference type="EC" id="3.2.1.21" evidence="3"/>
<dbReference type="SMART" id="SM01217">
    <property type="entry name" value="Fn3_like"/>
    <property type="match status" value="1"/>
</dbReference>
<dbReference type="SUPFAM" id="SSF52279">
    <property type="entry name" value="Beta-D-glucan exohydrolase, C-terminal domain"/>
    <property type="match status" value="1"/>
</dbReference>
<evidence type="ECO:0000256" key="5">
    <source>
        <dbReference type="ARBA" id="ARBA00023295"/>
    </source>
</evidence>
<dbReference type="RefSeq" id="XP_037212753.1">
    <property type="nucleotide sequence ID" value="XM_037347596.1"/>
</dbReference>
<protein>
    <recommendedName>
        <fullName evidence="3">beta-glucosidase</fullName>
        <ecNumber evidence="3">3.2.1.21</ecNumber>
    </recommendedName>
</protein>
<comment type="catalytic activity">
    <reaction evidence="1">
        <text>Hydrolysis of terminal, non-reducing beta-D-glucosyl residues with release of beta-D-glucose.</text>
        <dbReference type="EC" id="3.2.1.21"/>
    </reaction>
</comment>
<evidence type="ECO:0000256" key="1">
    <source>
        <dbReference type="ARBA" id="ARBA00000448"/>
    </source>
</evidence>
<gene>
    <name evidence="7" type="ORF">FTJAE_150</name>
</gene>
<comment type="similarity">
    <text evidence="2">Belongs to the glycosyl hydrolase 3 family.</text>
</comment>
<organism evidence="7 8">
    <name type="scientific">Fusarium tjaetaba</name>
    <dbReference type="NCBI Taxonomy" id="1567544"/>
    <lineage>
        <taxon>Eukaryota</taxon>
        <taxon>Fungi</taxon>
        <taxon>Dikarya</taxon>
        <taxon>Ascomycota</taxon>
        <taxon>Pezizomycotina</taxon>
        <taxon>Sordariomycetes</taxon>
        <taxon>Hypocreomycetidae</taxon>
        <taxon>Hypocreales</taxon>
        <taxon>Nectriaceae</taxon>
        <taxon>Fusarium</taxon>
        <taxon>Fusarium fujikuroi species complex</taxon>
    </lineage>
</organism>
<dbReference type="GO" id="GO:0009251">
    <property type="term" value="P:glucan catabolic process"/>
    <property type="evidence" value="ECO:0007669"/>
    <property type="project" value="TreeGrafter"/>
</dbReference>
<dbReference type="InterPro" id="IPR013783">
    <property type="entry name" value="Ig-like_fold"/>
</dbReference>
<feature type="domain" description="Fibronectin type III-like" evidence="6">
    <location>
        <begin position="108"/>
        <end position="179"/>
    </location>
</feature>
<keyword evidence="8" id="KW-1185">Reference proteome</keyword>
<evidence type="ECO:0000256" key="4">
    <source>
        <dbReference type="ARBA" id="ARBA00022801"/>
    </source>
</evidence>